<dbReference type="AlphaFoldDB" id="A0A4J1UYT7"/>
<dbReference type="EMBL" id="CAATGQ010000019">
    <property type="protein sequence ID" value="VNP75710.1"/>
    <property type="molecule type" value="Genomic_DNA"/>
</dbReference>
<dbReference type="EMBL" id="CAATGH010000034">
    <property type="protein sequence ID" value="VNP48445.1"/>
    <property type="molecule type" value="Genomic_DNA"/>
</dbReference>
<keyword evidence="1" id="KW-0472">Membrane</keyword>
<organism evidence="2">
    <name type="scientific">Streptococcus pneumoniae</name>
    <dbReference type="NCBI Taxonomy" id="1313"/>
    <lineage>
        <taxon>Bacteria</taxon>
        <taxon>Bacillati</taxon>
        <taxon>Bacillota</taxon>
        <taxon>Bacilli</taxon>
        <taxon>Lactobacillales</taxon>
        <taxon>Streptococcaceae</taxon>
        <taxon>Streptococcus</taxon>
    </lineage>
</organism>
<keyword evidence="1" id="KW-1133">Transmembrane helix</keyword>
<reference evidence="2" key="1">
    <citation type="submission" date="2019-04" db="EMBL/GenBank/DDBJ databases">
        <authorList>
            <consortium name="Pathogen Informatics"/>
        </authorList>
    </citation>
    <scope>NUCLEOTIDE SEQUENCE</scope>
    <source>
        <strain evidence="2">GPSC53</strain>
    </source>
</reference>
<dbReference type="RefSeq" id="WP_130883095.1">
    <property type="nucleotide sequence ID" value="NZ_JAQGDM010000026.1"/>
</dbReference>
<evidence type="ECO:0000313" key="3">
    <source>
        <dbReference type="EMBL" id="VNP75223.1"/>
    </source>
</evidence>
<keyword evidence="1" id="KW-0812">Transmembrane</keyword>
<sequence length="90" mass="10245">MKKVDGYRLLNKPDHAVLLFPLTVIIFVLLGACFFKPHFHNSFRGYYSKIDCGIAIQSTGLQIYGDTVFVDGVIYELNEVTMQILDNEKT</sequence>
<dbReference type="PROSITE" id="PS51257">
    <property type="entry name" value="PROKAR_LIPOPROTEIN"/>
    <property type="match status" value="1"/>
</dbReference>
<evidence type="ECO:0000313" key="2">
    <source>
        <dbReference type="EMBL" id="VNP48445.1"/>
    </source>
</evidence>
<name>A0A4J1UYT7_STREE</name>
<evidence type="ECO:0000256" key="1">
    <source>
        <dbReference type="SAM" id="Phobius"/>
    </source>
</evidence>
<protein>
    <submittedName>
        <fullName evidence="2">Uncharacterized protein</fullName>
    </submittedName>
</protein>
<feature type="transmembrane region" description="Helical" evidence="1">
    <location>
        <begin position="16"/>
        <end position="35"/>
    </location>
</feature>
<evidence type="ECO:0000313" key="4">
    <source>
        <dbReference type="EMBL" id="VNP75710.1"/>
    </source>
</evidence>
<dbReference type="EMBL" id="CAATGP010000033">
    <property type="protein sequence ID" value="VNP75223.1"/>
    <property type="molecule type" value="Genomic_DNA"/>
</dbReference>
<accession>A0A4J1UYT7</accession>
<proteinExistence type="predicted"/>
<gene>
    <name evidence="3" type="ORF">SAMEA2341554_02109</name>
    <name evidence="2" type="ORF">SAMEA2341604_02226</name>
    <name evidence="4" type="ORF">SAMEA3381411_02218</name>
</gene>